<evidence type="ECO:0000313" key="2">
    <source>
        <dbReference type="Proteomes" id="UP000234681"/>
    </source>
</evidence>
<evidence type="ECO:0000313" key="1">
    <source>
        <dbReference type="EMBL" id="EDL90908.1"/>
    </source>
</evidence>
<dbReference type="AlphaFoldDB" id="A6KF56"/>
<gene>
    <name evidence="1" type="ORF">rCG_35678</name>
</gene>
<proteinExistence type="predicted"/>
<sequence>EAKSRSPDLQIIPHQLSSGQGLGVSFGDRARTWCWR</sequence>
<reference evidence="2" key="1">
    <citation type="submission" date="2005-09" db="EMBL/GenBank/DDBJ databases">
        <authorList>
            <person name="Mural R.J."/>
            <person name="Li P.W."/>
            <person name="Adams M.D."/>
            <person name="Amanatides P.G."/>
            <person name="Baden-Tillson H."/>
            <person name="Barnstead M."/>
            <person name="Chin S.H."/>
            <person name="Dew I."/>
            <person name="Evans C.A."/>
            <person name="Ferriera S."/>
            <person name="Flanigan M."/>
            <person name="Fosler C."/>
            <person name="Glodek A."/>
            <person name="Gu Z."/>
            <person name="Holt R.A."/>
            <person name="Jennings D."/>
            <person name="Kraft C.L."/>
            <person name="Lu F."/>
            <person name="Nguyen T."/>
            <person name="Nusskern D.R."/>
            <person name="Pfannkoch C.M."/>
            <person name="Sitter C."/>
            <person name="Sutton G.G."/>
            <person name="Venter J.C."/>
            <person name="Wang Z."/>
            <person name="Woodage T."/>
            <person name="Zheng X.H."/>
            <person name="Zhong F."/>
        </authorList>
    </citation>
    <scope>NUCLEOTIDE SEQUENCE [LARGE SCALE GENOMIC DNA]</scope>
    <source>
        <strain>BN</strain>
        <strain evidence="2">Sprague-Dawley</strain>
    </source>
</reference>
<feature type="non-terminal residue" evidence="1">
    <location>
        <position position="1"/>
    </location>
</feature>
<dbReference type="EMBL" id="CH474043">
    <property type="protein sequence ID" value="EDL90908.1"/>
    <property type="molecule type" value="Genomic_DNA"/>
</dbReference>
<dbReference type="Proteomes" id="UP000234681">
    <property type="component" value="Chromosome 9"/>
</dbReference>
<protein>
    <submittedName>
        <fullName evidence="1">RCG35678</fullName>
    </submittedName>
</protein>
<accession>A6KF56</accession>
<name>A6KF56_RAT</name>
<organism evidence="1 2">
    <name type="scientific">Rattus norvegicus</name>
    <name type="common">Rat</name>
    <dbReference type="NCBI Taxonomy" id="10116"/>
    <lineage>
        <taxon>Eukaryota</taxon>
        <taxon>Metazoa</taxon>
        <taxon>Chordata</taxon>
        <taxon>Craniata</taxon>
        <taxon>Vertebrata</taxon>
        <taxon>Euteleostomi</taxon>
        <taxon>Mammalia</taxon>
        <taxon>Eutheria</taxon>
        <taxon>Euarchontoglires</taxon>
        <taxon>Glires</taxon>
        <taxon>Rodentia</taxon>
        <taxon>Myomorpha</taxon>
        <taxon>Muroidea</taxon>
        <taxon>Muridae</taxon>
        <taxon>Murinae</taxon>
        <taxon>Rattus</taxon>
    </lineage>
</organism>
<feature type="non-terminal residue" evidence="1">
    <location>
        <position position="36"/>
    </location>
</feature>